<dbReference type="Gene3D" id="1.10.8.60">
    <property type="match status" value="1"/>
</dbReference>
<evidence type="ECO:0000259" key="9">
    <source>
        <dbReference type="SMART" id="SM00382"/>
    </source>
</evidence>
<feature type="compositionally biased region" description="Basic and acidic residues" evidence="8">
    <location>
        <begin position="110"/>
        <end position="128"/>
    </location>
</feature>
<organism evidence="11">
    <name type="scientific">marine metagenome</name>
    <dbReference type="NCBI Taxonomy" id="408172"/>
    <lineage>
        <taxon>unclassified sequences</taxon>
        <taxon>metagenomes</taxon>
        <taxon>ecological metagenomes</taxon>
    </lineage>
</organism>
<comment type="similarity">
    <text evidence="1">Belongs to the DnaA family.</text>
</comment>
<keyword evidence="4" id="KW-0547">Nucleotide-binding</keyword>
<dbReference type="SUPFAM" id="SSF48295">
    <property type="entry name" value="TrpR-like"/>
    <property type="match status" value="1"/>
</dbReference>
<evidence type="ECO:0000256" key="6">
    <source>
        <dbReference type="ARBA" id="ARBA00023121"/>
    </source>
</evidence>
<dbReference type="GO" id="GO:0005886">
    <property type="term" value="C:plasma membrane"/>
    <property type="evidence" value="ECO:0007669"/>
    <property type="project" value="TreeGrafter"/>
</dbReference>
<dbReference type="CDD" id="cd00009">
    <property type="entry name" value="AAA"/>
    <property type="match status" value="1"/>
</dbReference>
<evidence type="ECO:0000256" key="8">
    <source>
        <dbReference type="SAM" id="MobiDB-lite"/>
    </source>
</evidence>
<dbReference type="GO" id="GO:0008289">
    <property type="term" value="F:lipid binding"/>
    <property type="evidence" value="ECO:0007669"/>
    <property type="project" value="UniProtKB-KW"/>
</dbReference>
<reference evidence="11" key="1">
    <citation type="submission" date="2018-05" db="EMBL/GenBank/DDBJ databases">
        <authorList>
            <person name="Lanie J.A."/>
            <person name="Ng W.-L."/>
            <person name="Kazmierczak K.M."/>
            <person name="Andrzejewski T.M."/>
            <person name="Davidsen T.M."/>
            <person name="Wayne K.J."/>
            <person name="Tettelin H."/>
            <person name="Glass J.I."/>
            <person name="Rusch D."/>
            <person name="Podicherti R."/>
            <person name="Tsui H.-C.T."/>
            <person name="Winkler M.E."/>
        </authorList>
    </citation>
    <scope>NUCLEOTIDE SEQUENCE</scope>
</reference>
<dbReference type="InterPro" id="IPR027417">
    <property type="entry name" value="P-loop_NTPase"/>
</dbReference>
<dbReference type="CDD" id="cd06571">
    <property type="entry name" value="Bac_DnaA_C"/>
    <property type="match status" value="1"/>
</dbReference>
<dbReference type="Pfam" id="PF11638">
    <property type="entry name" value="DnaA_N"/>
    <property type="match status" value="1"/>
</dbReference>
<protein>
    <recommendedName>
        <fullName evidence="12">Chromosomal replication initiator protein DnaA</fullName>
    </recommendedName>
</protein>
<keyword evidence="3" id="KW-0235">DNA replication</keyword>
<evidence type="ECO:0000256" key="5">
    <source>
        <dbReference type="ARBA" id="ARBA00022840"/>
    </source>
</evidence>
<evidence type="ECO:0000256" key="1">
    <source>
        <dbReference type="ARBA" id="ARBA00006583"/>
    </source>
</evidence>
<evidence type="ECO:0000256" key="4">
    <source>
        <dbReference type="ARBA" id="ARBA00022741"/>
    </source>
</evidence>
<keyword evidence="6" id="KW-0446">Lipid-binding</keyword>
<dbReference type="InterPro" id="IPR038454">
    <property type="entry name" value="DnaA_N_sf"/>
</dbReference>
<dbReference type="SUPFAM" id="SSF52540">
    <property type="entry name" value="P-loop containing nucleoside triphosphate hydrolases"/>
    <property type="match status" value="1"/>
</dbReference>
<dbReference type="Gene3D" id="1.10.1750.10">
    <property type="match status" value="1"/>
</dbReference>
<dbReference type="GO" id="GO:0006275">
    <property type="term" value="P:regulation of DNA replication"/>
    <property type="evidence" value="ECO:0007669"/>
    <property type="project" value="InterPro"/>
</dbReference>
<dbReference type="SMART" id="SM00382">
    <property type="entry name" value="AAA"/>
    <property type="match status" value="1"/>
</dbReference>
<dbReference type="PANTHER" id="PTHR30050:SF2">
    <property type="entry name" value="CHROMOSOMAL REPLICATION INITIATOR PROTEIN DNAA"/>
    <property type="match status" value="1"/>
</dbReference>
<sequence length="467" mass="51484">MASETNQQAARLWQAVLGKIEMAIPRPSFDTWIADSVGVSFDKGELKVSVKDAFTAKYLEERLLGIIETELRNVEGEGNHVTFMVTGERSPVNSGLGLDEQPSTMSSGRTSKDNGHPPQTEKGRFNLRKPELNSRYTFDSFVVGDSNELAYAAAKASSESPGHAFNPLVLYSGVGLGKTHLLHAIGHVVRSQGLECVYTTCEEFTNQYVSAIQQGNTEQFRDMYRSADVLLLDDIQFLIAKEQTQEGFFHTFNALHMANRQIVITSDRPIASLSVLEPRITSRLMGGLVADIQSPPLETRLAILQSKAKQLKCHIPAEVLEFLAQRIQSNIRELEGNLNRVAAWSQFRDVEITIEDVTRITTGTPGQARGLTITDATVIAAVSDHFGIAAEQIKGKSRRKMTVLCRQVAMYLLREETSLSLNAIGKLLGGRDHSTVLHGHERVSSRIELDDGLRGDVLKIRNSILGG</sequence>
<keyword evidence="5" id="KW-0067">ATP-binding</keyword>
<dbReference type="InterPro" id="IPR013317">
    <property type="entry name" value="DnaA_dom"/>
</dbReference>
<proteinExistence type="inferred from homology"/>
<dbReference type="InterPro" id="IPR020591">
    <property type="entry name" value="Chromosome_initiator_DnaA-like"/>
</dbReference>
<dbReference type="EMBL" id="UINC01006084">
    <property type="protein sequence ID" value="SVA25376.1"/>
    <property type="molecule type" value="Genomic_DNA"/>
</dbReference>
<dbReference type="Gene3D" id="3.40.50.300">
    <property type="entry name" value="P-loop containing nucleotide triphosphate hydrolases"/>
    <property type="match status" value="1"/>
</dbReference>
<gene>
    <name evidence="11" type="ORF">METZ01_LOCUS78230</name>
</gene>
<dbReference type="HAMAP" id="MF_00377">
    <property type="entry name" value="DnaA_bact"/>
    <property type="match status" value="1"/>
</dbReference>
<feature type="domain" description="AAA+ ATPase" evidence="9">
    <location>
        <begin position="164"/>
        <end position="290"/>
    </location>
</feature>
<dbReference type="InterPro" id="IPR013159">
    <property type="entry name" value="DnaA_C"/>
</dbReference>
<evidence type="ECO:0000256" key="2">
    <source>
        <dbReference type="ARBA" id="ARBA00022490"/>
    </source>
</evidence>
<dbReference type="InterPro" id="IPR001957">
    <property type="entry name" value="Chromosome_initiator_DnaA"/>
</dbReference>
<dbReference type="PANTHER" id="PTHR30050">
    <property type="entry name" value="CHROMOSOMAL REPLICATION INITIATOR PROTEIN DNAA"/>
    <property type="match status" value="1"/>
</dbReference>
<dbReference type="GO" id="GO:0005524">
    <property type="term" value="F:ATP binding"/>
    <property type="evidence" value="ECO:0007669"/>
    <property type="project" value="UniProtKB-KW"/>
</dbReference>
<dbReference type="Pfam" id="PF08299">
    <property type="entry name" value="Bac_DnaA_C"/>
    <property type="match status" value="1"/>
</dbReference>
<dbReference type="Gene3D" id="3.30.300.180">
    <property type="match status" value="1"/>
</dbReference>
<evidence type="ECO:0000313" key="11">
    <source>
        <dbReference type="EMBL" id="SVA25376.1"/>
    </source>
</evidence>
<dbReference type="InterPro" id="IPR018312">
    <property type="entry name" value="Chromosome_initiator_DnaA_CS"/>
</dbReference>
<dbReference type="InterPro" id="IPR024633">
    <property type="entry name" value="DnaA_N_dom"/>
</dbReference>
<dbReference type="Pfam" id="PF00308">
    <property type="entry name" value="Bac_DnaA"/>
    <property type="match status" value="1"/>
</dbReference>
<keyword evidence="2" id="KW-0963">Cytoplasm</keyword>
<dbReference type="AlphaFoldDB" id="A0A381UAY8"/>
<feature type="domain" description="Chromosomal replication initiator DnaA C-terminal" evidence="10">
    <location>
        <begin position="374"/>
        <end position="443"/>
    </location>
</feature>
<dbReference type="PROSITE" id="PS01008">
    <property type="entry name" value="DNAA"/>
    <property type="match status" value="1"/>
</dbReference>
<dbReference type="SMART" id="SM00760">
    <property type="entry name" value="Bac_DnaA_C"/>
    <property type="match status" value="1"/>
</dbReference>
<evidence type="ECO:0000256" key="3">
    <source>
        <dbReference type="ARBA" id="ARBA00022705"/>
    </source>
</evidence>
<dbReference type="InterPro" id="IPR003593">
    <property type="entry name" value="AAA+_ATPase"/>
</dbReference>
<evidence type="ECO:0008006" key="12">
    <source>
        <dbReference type="Google" id="ProtNLM"/>
    </source>
</evidence>
<dbReference type="NCBIfam" id="TIGR00362">
    <property type="entry name" value="DnaA"/>
    <property type="match status" value="1"/>
</dbReference>
<dbReference type="PRINTS" id="PR00051">
    <property type="entry name" value="DNAA"/>
</dbReference>
<evidence type="ECO:0000256" key="7">
    <source>
        <dbReference type="ARBA" id="ARBA00023125"/>
    </source>
</evidence>
<accession>A0A381UAY8</accession>
<evidence type="ECO:0000259" key="10">
    <source>
        <dbReference type="SMART" id="SM00760"/>
    </source>
</evidence>
<name>A0A381UAY8_9ZZZZ</name>
<dbReference type="InterPro" id="IPR010921">
    <property type="entry name" value="Trp_repressor/repl_initiator"/>
</dbReference>
<keyword evidence="7" id="KW-0238">DNA-binding</keyword>
<dbReference type="GO" id="GO:0006270">
    <property type="term" value="P:DNA replication initiation"/>
    <property type="evidence" value="ECO:0007669"/>
    <property type="project" value="InterPro"/>
</dbReference>
<dbReference type="GO" id="GO:0003688">
    <property type="term" value="F:DNA replication origin binding"/>
    <property type="evidence" value="ECO:0007669"/>
    <property type="project" value="InterPro"/>
</dbReference>
<feature type="region of interest" description="Disordered" evidence="8">
    <location>
        <begin position="89"/>
        <end position="128"/>
    </location>
</feature>